<keyword evidence="2" id="KW-1185">Reference proteome</keyword>
<name>A0A699Z9Q1_HAELA</name>
<accession>A0A699Z9Q1</accession>
<dbReference type="EMBL" id="BLLF01000926">
    <property type="protein sequence ID" value="GFH15959.1"/>
    <property type="molecule type" value="Genomic_DNA"/>
</dbReference>
<evidence type="ECO:0000313" key="1">
    <source>
        <dbReference type="EMBL" id="GFH15959.1"/>
    </source>
</evidence>
<dbReference type="AlphaFoldDB" id="A0A699Z9Q1"/>
<sequence>MPVSTTDIRKCGLAVTEAHTRRQLRIELHAPAQLCGPQQGRVCVNPHFITLHAHHAHLGSTASQAVELLRCGGQRRAEEGTRDQ</sequence>
<proteinExistence type="predicted"/>
<organism evidence="1 2">
    <name type="scientific">Haematococcus lacustris</name>
    <name type="common">Green alga</name>
    <name type="synonym">Haematococcus pluvialis</name>
    <dbReference type="NCBI Taxonomy" id="44745"/>
    <lineage>
        <taxon>Eukaryota</taxon>
        <taxon>Viridiplantae</taxon>
        <taxon>Chlorophyta</taxon>
        <taxon>core chlorophytes</taxon>
        <taxon>Chlorophyceae</taxon>
        <taxon>CS clade</taxon>
        <taxon>Chlamydomonadales</taxon>
        <taxon>Haematococcaceae</taxon>
        <taxon>Haematococcus</taxon>
    </lineage>
</organism>
<dbReference type="Proteomes" id="UP000485058">
    <property type="component" value="Unassembled WGS sequence"/>
</dbReference>
<reference evidence="1 2" key="1">
    <citation type="submission" date="2020-02" db="EMBL/GenBank/DDBJ databases">
        <title>Draft genome sequence of Haematococcus lacustris strain NIES-144.</title>
        <authorList>
            <person name="Morimoto D."/>
            <person name="Nakagawa S."/>
            <person name="Yoshida T."/>
            <person name="Sawayama S."/>
        </authorList>
    </citation>
    <scope>NUCLEOTIDE SEQUENCE [LARGE SCALE GENOMIC DNA]</scope>
    <source>
        <strain evidence="1 2">NIES-144</strain>
    </source>
</reference>
<gene>
    <name evidence="1" type="ORF">HaLaN_12294</name>
</gene>
<protein>
    <submittedName>
        <fullName evidence="1">Uncharacterized protein</fullName>
    </submittedName>
</protein>
<comment type="caution">
    <text evidence="1">The sequence shown here is derived from an EMBL/GenBank/DDBJ whole genome shotgun (WGS) entry which is preliminary data.</text>
</comment>
<evidence type="ECO:0000313" key="2">
    <source>
        <dbReference type="Proteomes" id="UP000485058"/>
    </source>
</evidence>